<comment type="caution">
    <text evidence="2">The sequence shown here is derived from an EMBL/GenBank/DDBJ whole genome shotgun (WGS) entry which is preliminary data.</text>
</comment>
<dbReference type="Proteomes" id="UP001500839">
    <property type="component" value="Unassembled WGS sequence"/>
</dbReference>
<feature type="signal peptide" evidence="1">
    <location>
        <begin position="1"/>
        <end position="37"/>
    </location>
</feature>
<accession>A0ABP9CC48</accession>
<organism evidence="2 3">
    <name type="scientific">Tomitella cavernea</name>
    <dbReference type="NCBI Taxonomy" id="1387982"/>
    <lineage>
        <taxon>Bacteria</taxon>
        <taxon>Bacillati</taxon>
        <taxon>Actinomycetota</taxon>
        <taxon>Actinomycetes</taxon>
        <taxon>Mycobacteriales</taxon>
        <taxon>Tomitella</taxon>
    </lineage>
</organism>
<sequence>MLLNERLDPLVRGAARVAVAGCAAAALAGTAVGVAAAAPGENLPEDCLQFSADGETWGGDEVIDWVPIVPVPGGVEKHAEFQVRNHCDTPGKVQVYAGKWEVTKGASAVLRADLDGVEGTTVTLGPANEGDYGILVGETSTLVTDDALDVALYVGIPADETVQDFDITPGWSLALEETAPVDGGDGGDGGADSATGSLGSLFGSLGIDGAFGSSSNSGTGIGFGSSDLLGSLGSLTGLDSPVVNVGSLAS</sequence>
<dbReference type="EMBL" id="BAABKQ010000001">
    <property type="protein sequence ID" value="GAA4806064.1"/>
    <property type="molecule type" value="Genomic_DNA"/>
</dbReference>
<protein>
    <submittedName>
        <fullName evidence="2">Uncharacterized protein</fullName>
    </submittedName>
</protein>
<evidence type="ECO:0000313" key="3">
    <source>
        <dbReference type="Proteomes" id="UP001500839"/>
    </source>
</evidence>
<keyword evidence="3" id="KW-1185">Reference proteome</keyword>
<keyword evidence="1" id="KW-0732">Signal</keyword>
<name>A0ABP9CC48_9ACTN</name>
<gene>
    <name evidence="2" type="ORF">GCM10023353_06420</name>
</gene>
<reference evidence="3" key="1">
    <citation type="journal article" date="2019" name="Int. J. Syst. Evol. Microbiol.">
        <title>The Global Catalogue of Microorganisms (GCM) 10K type strain sequencing project: providing services to taxonomists for standard genome sequencing and annotation.</title>
        <authorList>
            <consortium name="The Broad Institute Genomics Platform"/>
            <consortium name="The Broad Institute Genome Sequencing Center for Infectious Disease"/>
            <person name="Wu L."/>
            <person name="Ma J."/>
        </authorList>
    </citation>
    <scope>NUCLEOTIDE SEQUENCE [LARGE SCALE GENOMIC DNA]</scope>
    <source>
        <strain evidence="3">JCM 18542</strain>
    </source>
</reference>
<feature type="chain" id="PRO_5047516740" evidence="1">
    <location>
        <begin position="38"/>
        <end position="250"/>
    </location>
</feature>
<proteinExistence type="predicted"/>
<evidence type="ECO:0000256" key="1">
    <source>
        <dbReference type="SAM" id="SignalP"/>
    </source>
</evidence>
<dbReference type="RefSeq" id="WP_200172121.1">
    <property type="nucleotide sequence ID" value="NZ_BAABKQ010000001.1"/>
</dbReference>
<evidence type="ECO:0000313" key="2">
    <source>
        <dbReference type="EMBL" id="GAA4806064.1"/>
    </source>
</evidence>